<feature type="signal peptide" evidence="2">
    <location>
        <begin position="1"/>
        <end position="20"/>
    </location>
</feature>
<keyword evidence="5" id="KW-1185">Reference proteome</keyword>
<proteinExistence type="predicted"/>
<dbReference type="InterPro" id="IPR012334">
    <property type="entry name" value="Pectin_lyas_fold"/>
</dbReference>
<dbReference type="Proteomes" id="UP001500618">
    <property type="component" value="Unassembled WGS sequence"/>
</dbReference>
<feature type="domain" description="F5/8 type C" evidence="3">
    <location>
        <begin position="620"/>
        <end position="762"/>
    </location>
</feature>
<dbReference type="Gene3D" id="2.160.20.10">
    <property type="entry name" value="Single-stranded right-handed beta-helix, Pectin lyase-like"/>
    <property type="match status" value="1"/>
</dbReference>
<dbReference type="CDD" id="cd14490">
    <property type="entry name" value="CBM6-CBM35-CBM36_like_1"/>
    <property type="match status" value="1"/>
</dbReference>
<reference evidence="4 5" key="1">
    <citation type="journal article" date="2019" name="Int. J. Syst. Evol. Microbiol.">
        <title>The Global Catalogue of Microorganisms (GCM) 10K type strain sequencing project: providing services to taxonomists for standard genome sequencing and annotation.</title>
        <authorList>
            <consortium name="The Broad Institute Genomics Platform"/>
            <consortium name="The Broad Institute Genome Sequencing Center for Infectious Disease"/>
            <person name="Wu L."/>
            <person name="Ma J."/>
        </authorList>
    </citation>
    <scope>NUCLEOTIDE SEQUENCE [LARGE SCALE GENOMIC DNA]</scope>
    <source>
        <strain evidence="4 5">JCM 14718</strain>
    </source>
</reference>
<sequence>MVTLLAAGLAVALVALGLTAVTSGAAAVTRSAKITGKSALAIPGRGATVPFTEYEAENASTNGSVLTSSRTAGTLASEGSGRSAVTLNNNGQYVDFTLTAAANAVDLTYSVPDSGNGSDYTTPIAVYVNGSKNRDLTLTNRYSWYYGSYPFTNNPGDGKQHHLYDDVRTMFSSTLPAGTHVKFQRDASSVAITVDTTDFEQVAAAIGQPAGALSVTSYGADPSGAADSGQAFTNAVNAASSQGKVLYIPQGTYTINQHVIVNNVTLQGAGPWYSTLHGNGVGVYGNYAPNPSSNVHLQDFAIIGETTDRNDGAQVNAIGGSLGGGSVVQDIWMQHTKVGLWLDGPFDGLTVRNNRILDMTADGLNLHDGISNTTVTQNFLRNTGDDGLAMWSDQNADHNNTFSFNTVELPILANNIAIYGGHDNSVTDNVVSDTQTQGGGLHVANRFNSVLLAGTTTLARNTTLRAGVLDPNWQFGVGALWFDPLNGAMNSTINVTDTDLLDSSYEGIQWVEGSSVTNVSFTNVTIDGAGTFALQLQTNGSATFTNVTAAHIGYANPIYSCLGNGFTINQGSGNSGWYTATPYCGPWPAPVYTYPGGGTTPPPPTSAPPTSAPPTSPPPTQDPNANLALGHPMTASSFTDVYPSGNANDGNANTYWESQNNAFPQWLQSDLGTSTSVGRIVLKLPPASAWGTRTQTITVTSSTDGSNFGTVVGSAGYTFNPAAGNTATITFTPRTIRYLRLTFTANTGWPAGQTSEFEIYHT</sequence>
<evidence type="ECO:0000313" key="4">
    <source>
        <dbReference type="EMBL" id="GAA1690946.1"/>
    </source>
</evidence>
<dbReference type="SUPFAM" id="SSF49785">
    <property type="entry name" value="Galactose-binding domain-like"/>
    <property type="match status" value="1"/>
</dbReference>
<dbReference type="InterPro" id="IPR006626">
    <property type="entry name" value="PbH1"/>
</dbReference>
<gene>
    <name evidence="4" type="ORF">GCM10009765_45510</name>
</gene>
<dbReference type="SUPFAM" id="SSF51126">
    <property type="entry name" value="Pectin lyase-like"/>
    <property type="match status" value="1"/>
</dbReference>
<feature type="region of interest" description="Disordered" evidence="1">
    <location>
        <begin position="595"/>
        <end position="630"/>
    </location>
</feature>
<dbReference type="PROSITE" id="PS50022">
    <property type="entry name" value="FA58C_3"/>
    <property type="match status" value="1"/>
</dbReference>
<dbReference type="Pfam" id="PF22633">
    <property type="entry name" value="F5_F8_type_C_2"/>
    <property type="match status" value="1"/>
</dbReference>
<accession>A0ABN2HNU0</accession>
<name>A0ABN2HNU0_9ACTN</name>
<organism evidence="4 5">
    <name type="scientific">Fodinicola feengrottensis</name>
    <dbReference type="NCBI Taxonomy" id="435914"/>
    <lineage>
        <taxon>Bacteria</taxon>
        <taxon>Bacillati</taxon>
        <taxon>Actinomycetota</taxon>
        <taxon>Actinomycetes</taxon>
        <taxon>Mycobacteriales</taxon>
        <taxon>Fodinicola</taxon>
    </lineage>
</organism>
<dbReference type="EMBL" id="BAAANY010000018">
    <property type="protein sequence ID" value="GAA1690946.1"/>
    <property type="molecule type" value="Genomic_DNA"/>
</dbReference>
<protein>
    <submittedName>
        <fullName evidence="4">Glycosyl hydrolase family 28-related protein</fullName>
    </submittedName>
</protein>
<dbReference type="SMART" id="SM00231">
    <property type="entry name" value="FA58C"/>
    <property type="match status" value="1"/>
</dbReference>
<evidence type="ECO:0000259" key="3">
    <source>
        <dbReference type="PROSITE" id="PS50022"/>
    </source>
</evidence>
<keyword evidence="4" id="KW-0378">Hydrolase</keyword>
<dbReference type="SMART" id="SM00710">
    <property type="entry name" value="PbH1"/>
    <property type="match status" value="8"/>
</dbReference>
<dbReference type="InterPro" id="IPR008979">
    <property type="entry name" value="Galactose-bd-like_sf"/>
</dbReference>
<evidence type="ECO:0000313" key="5">
    <source>
        <dbReference type="Proteomes" id="UP001500618"/>
    </source>
</evidence>
<dbReference type="Pfam" id="PF22816">
    <property type="entry name" value="CatAgl_D2"/>
    <property type="match status" value="1"/>
</dbReference>
<dbReference type="InterPro" id="IPR055149">
    <property type="entry name" value="Agl_cat_D2"/>
</dbReference>
<dbReference type="GO" id="GO:0016787">
    <property type="term" value="F:hydrolase activity"/>
    <property type="evidence" value="ECO:0007669"/>
    <property type="project" value="UniProtKB-KW"/>
</dbReference>
<comment type="caution">
    <text evidence="4">The sequence shown here is derived from an EMBL/GenBank/DDBJ whole genome shotgun (WGS) entry which is preliminary data.</text>
</comment>
<dbReference type="InterPro" id="IPR000421">
    <property type="entry name" value="FA58C"/>
</dbReference>
<dbReference type="Pfam" id="PF22815">
    <property type="entry name" value="CatAgl_D1"/>
    <property type="match status" value="1"/>
</dbReference>
<dbReference type="Gene3D" id="2.60.120.260">
    <property type="entry name" value="Galactose-binding domain-like"/>
    <property type="match status" value="2"/>
</dbReference>
<evidence type="ECO:0000256" key="2">
    <source>
        <dbReference type="SAM" id="SignalP"/>
    </source>
</evidence>
<feature type="compositionally biased region" description="Pro residues" evidence="1">
    <location>
        <begin position="600"/>
        <end position="621"/>
    </location>
</feature>
<dbReference type="InterPro" id="IPR011050">
    <property type="entry name" value="Pectin_lyase_fold/virulence"/>
</dbReference>
<evidence type="ECO:0000256" key="1">
    <source>
        <dbReference type="SAM" id="MobiDB-lite"/>
    </source>
</evidence>
<dbReference type="InterPro" id="IPR033801">
    <property type="entry name" value="CBM6-CBM35-CBM36-like_1"/>
</dbReference>
<feature type="chain" id="PRO_5047121070" evidence="2">
    <location>
        <begin position="21"/>
        <end position="762"/>
    </location>
</feature>
<keyword evidence="2" id="KW-0732">Signal</keyword>